<gene>
    <name evidence="6" type="ORF">RDB_LOCUS23376</name>
</gene>
<evidence type="ECO:0000259" key="5">
    <source>
        <dbReference type="Pfam" id="PF00656"/>
    </source>
</evidence>
<evidence type="ECO:0000313" key="6">
    <source>
        <dbReference type="EMBL" id="CAE6410950.1"/>
    </source>
</evidence>
<accession>A0A8H3ACR6</accession>
<keyword evidence="3" id="KW-0788">Thiol protease</keyword>
<keyword evidence="3" id="KW-0378">Hydrolase</keyword>
<reference evidence="6" key="1">
    <citation type="submission" date="2021-01" db="EMBL/GenBank/DDBJ databases">
        <authorList>
            <person name="Kaushik A."/>
        </authorList>
    </citation>
    <scope>NUCLEOTIDE SEQUENCE</scope>
    <source>
        <strain evidence="6">AG3-T5</strain>
    </source>
</reference>
<dbReference type="GO" id="GO:0005737">
    <property type="term" value="C:cytoplasm"/>
    <property type="evidence" value="ECO:0007669"/>
    <property type="project" value="TreeGrafter"/>
</dbReference>
<sequence>MSFNQGREKDPGDEDRGKPQAAVAALPPLVSDLAPLPAIANKERYQGHTKVNLHTSNETGAAETNRTWKLHALVIGINAYPNISKLQGAVADADEIAHFLTSESGLKVPPNQIINLRDETATRQNIIDSIKSLQINPSIDHGDPILIYYAGHGGQRNSTDEWKEAKGAHQVQVIFPYDYDVKTDDSSDPIECIPDRTIAALLNGLSEVKGDNITVIFDSCHSASGTRNPAKPKPGVIDRRKRSAEVKRDIPWSIDSDILNPELGIAPPPKKDEIRYTNLPLCINQTSHVHLAACGSQEVAWEEDGRGVFTVALLKTIRAKGVDKITYQNLIRELAVLAGRGGQSPHCYGTHKGRILFHSGVPPSSVGMIPVNFEEETKKIVLQVGAISGVTTGSIWEIYDSDLENVLLGTFRAESPHISTTVLLPEETGGESSYLTHMERAKSENARTRTYARQFRAGVIAALRVYFTPTAKERIFPKDEVEQSIFHPVGTGVHGYVVHPTEDGAVIVVDLCSEQEVSFRLCDPQAEHYGVATLEKRVGVEKNAVDEVLFEAAKWKWHLERKNTDSAETGDLVTMELMRMGVKTGKRRRMCLAHERKSVGSAGIADFEVKRQDLYGIKLTSRVNRPLYVRMFYFDTSDFSISDMFGHQVGNDPAIGSQGTFIIGDNAEGGTPLQFSLHPNEKLDLGYMKVFWSTEPLELEELAQKLTPKKTTRKWTRLFVGASHNTDQPIDWGTALLTLAQRSPGGGKI</sequence>
<dbReference type="GO" id="GO:0004197">
    <property type="term" value="F:cysteine-type endopeptidase activity"/>
    <property type="evidence" value="ECO:0007669"/>
    <property type="project" value="InterPro"/>
</dbReference>
<comment type="caution">
    <text evidence="6">The sequence shown here is derived from an EMBL/GenBank/DDBJ whole genome shotgun (WGS) entry which is preliminary data.</text>
</comment>
<feature type="domain" description="Peptidase C14 caspase" evidence="5">
    <location>
        <begin position="71"/>
        <end position="333"/>
    </location>
</feature>
<feature type="compositionally biased region" description="Basic and acidic residues" evidence="4">
    <location>
        <begin position="1"/>
        <end position="18"/>
    </location>
</feature>
<dbReference type="PANTHER" id="PTHR48104">
    <property type="entry name" value="METACASPASE-4"/>
    <property type="match status" value="1"/>
</dbReference>
<evidence type="ECO:0000256" key="3">
    <source>
        <dbReference type="ARBA" id="ARBA00022807"/>
    </source>
</evidence>
<dbReference type="EMBL" id="CAJMWW010000063">
    <property type="protein sequence ID" value="CAE6410950.1"/>
    <property type="molecule type" value="Genomic_DNA"/>
</dbReference>
<evidence type="ECO:0000313" key="7">
    <source>
        <dbReference type="Proteomes" id="UP000663841"/>
    </source>
</evidence>
<organism evidence="6 7">
    <name type="scientific">Rhizoctonia solani</name>
    <dbReference type="NCBI Taxonomy" id="456999"/>
    <lineage>
        <taxon>Eukaryota</taxon>
        <taxon>Fungi</taxon>
        <taxon>Dikarya</taxon>
        <taxon>Basidiomycota</taxon>
        <taxon>Agaricomycotina</taxon>
        <taxon>Agaricomycetes</taxon>
        <taxon>Cantharellales</taxon>
        <taxon>Ceratobasidiaceae</taxon>
        <taxon>Rhizoctonia</taxon>
    </lineage>
</organism>
<dbReference type="AlphaFoldDB" id="A0A8H3ACR6"/>
<name>A0A8H3ACR6_9AGAM</name>
<keyword evidence="3" id="KW-0645">Protease</keyword>
<protein>
    <recommendedName>
        <fullName evidence="5">Peptidase C14 caspase domain-containing protein</fullName>
    </recommendedName>
</protein>
<evidence type="ECO:0000256" key="4">
    <source>
        <dbReference type="SAM" id="MobiDB-lite"/>
    </source>
</evidence>
<feature type="region of interest" description="Disordered" evidence="4">
    <location>
        <begin position="1"/>
        <end position="20"/>
    </location>
</feature>
<dbReference type="Pfam" id="PF00656">
    <property type="entry name" value="Peptidase_C14"/>
    <property type="match status" value="1"/>
</dbReference>
<comment type="similarity">
    <text evidence="1">Belongs to the peptidase C14B family.</text>
</comment>
<evidence type="ECO:0000256" key="1">
    <source>
        <dbReference type="ARBA" id="ARBA00009005"/>
    </source>
</evidence>
<keyword evidence="2" id="KW-0053">Apoptosis</keyword>
<dbReference type="InterPro" id="IPR029030">
    <property type="entry name" value="Caspase-like_dom_sf"/>
</dbReference>
<dbReference type="PANTHER" id="PTHR48104:SF30">
    <property type="entry name" value="METACASPASE-1"/>
    <property type="match status" value="1"/>
</dbReference>
<dbReference type="Proteomes" id="UP000663841">
    <property type="component" value="Unassembled WGS sequence"/>
</dbReference>
<dbReference type="InterPro" id="IPR011600">
    <property type="entry name" value="Pept_C14_caspase"/>
</dbReference>
<dbReference type="GO" id="GO:0006915">
    <property type="term" value="P:apoptotic process"/>
    <property type="evidence" value="ECO:0007669"/>
    <property type="project" value="UniProtKB-KW"/>
</dbReference>
<dbReference type="SUPFAM" id="SSF52129">
    <property type="entry name" value="Caspase-like"/>
    <property type="match status" value="1"/>
</dbReference>
<proteinExistence type="inferred from homology"/>
<evidence type="ECO:0000256" key="2">
    <source>
        <dbReference type="ARBA" id="ARBA00022703"/>
    </source>
</evidence>
<dbReference type="Gene3D" id="3.40.50.1460">
    <property type="match status" value="1"/>
</dbReference>
<dbReference type="GO" id="GO:0006508">
    <property type="term" value="P:proteolysis"/>
    <property type="evidence" value="ECO:0007669"/>
    <property type="project" value="InterPro"/>
</dbReference>
<dbReference type="InterPro" id="IPR050452">
    <property type="entry name" value="Metacaspase"/>
</dbReference>